<dbReference type="PANTHER" id="PTHR33524">
    <property type="entry name" value="C5ORF35"/>
    <property type="match status" value="1"/>
</dbReference>
<dbReference type="Proteomes" id="UP000005408">
    <property type="component" value="Unassembled WGS sequence"/>
</dbReference>
<dbReference type="CDD" id="cd10537">
    <property type="entry name" value="SET_SETD9"/>
    <property type="match status" value="1"/>
</dbReference>
<name>A0A8W8MMF0_MAGGI</name>
<proteinExistence type="predicted"/>
<dbReference type="InterPro" id="IPR001214">
    <property type="entry name" value="SET_dom"/>
</dbReference>
<feature type="domain" description="SET" evidence="1">
    <location>
        <begin position="103"/>
        <end position="281"/>
    </location>
</feature>
<evidence type="ECO:0000259" key="1">
    <source>
        <dbReference type="PROSITE" id="PS50280"/>
    </source>
</evidence>
<dbReference type="InterPro" id="IPR046341">
    <property type="entry name" value="SET_dom_sf"/>
</dbReference>
<dbReference type="InterPro" id="IPR040415">
    <property type="entry name" value="SETD9"/>
</dbReference>
<keyword evidence="3" id="KW-1185">Reference proteome</keyword>
<protein>
    <recommendedName>
        <fullName evidence="1">SET domain-containing protein</fullName>
    </recommendedName>
</protein>
<organism evidence="2 3">
    <name type="scientific">Magallana gigas</name>
    <name type="common">Pacific oyster</name>
    <name type="synonym">Crassostrea gigas</name>
    <dbReference type="NCBI Taxonomy" id="29159"/>
    <lineage>
        <taxon>Eukaryota</taxon>
        <taxon>Metazoa</taxon>
        <taxon>Spiralia</taxon>
        <taxon>Lophotrochozoa</taxon>
        <taxon>Mollusca</taxon>
        <taxon>Bivalvia</taxon>
        <taxon>Autobranchia</taxon>
        <taxon>Pteriomorphia</taxon>
        <taxon>Ostreida</taxon>
        <taxon>Ostreoidea</taxon>
        <taxon>Ostreidae</taxon>
        <taxon>Magallana</taxon>
    </lineage>
</organism>
<dbReference type="EnsemblMetazoa" id="G3505.1">
    <property type="protein sequence ID" value="G3505.1:cds"/>
    <property type="gene ID" value="G3505"/>
</dbReference>
<dbReference type="PROSITE" id="PS50280">
    <property type="entry name" value="SET"/>
    <property type="match status" value="1"/>
</dbReference>
<dbReference type="SUPFAM" id="SSF82199">
    <property type="entry name" value="SET domain"/>
    <property type="match status" value="1"/>
</dbReference>
<dbReference type="PANTHER" id="PTHR33524:SF2">
    <property type="entry name" value="SET DOMAIN-CONTAINING PROTEIN 9"/>
    <property type="match status" value="1"/>
</dbReference>
<evidence type="ECO:0000313" key="2">
    <source>
        <dbReference type="EnsemblMetazoa" id="G3505.1:cds"/>
    </source>
</evidence>
<dbReference type="Gene3D" id="2.170.270.10">
    <property type="entry name" value="SET domain"/>
    <property type="match status" value="1"/>
</dbReference>
<sequence>NGMFSLFQRIKLKWLQYRYRFVPWIALNLNQRSARTVDQGHSDKLIADHVVLHSILGLFSGFHQFYQPEQKICLETAYKALASRDPAKIARQNSQATGALLGFTVERGPSTLPQGGTGVFVTSGCVPKGSVVAFYPGTVYYPHEAIFFQSIGNSFIFRCIDGVLIDGNDRGLSKMIFNSCSQRDRQGPFNVCDSSWLTACLQNPLAIGQYVNNQSKELPANVAYQEFSVPMDFPFHLRQFLPNVFYSPHSAEDLTQRALRLVVLVSVRDIRVGEELFSTYFTVVR</sequence>
<evidence type="ECO:0000313" key="3">
    <source>
        <dbReference type="Proteomes" id="UP000005408"/>
    </source>
</evidence>
<dbReference type="AlphaFoldDB" id="A0A8W8MMF0"/>
<accession>A0A8W8MMF0</accession>
<reference evidence="2" key="1">
    <citation type="submission" date="2022-08" db="UniProtKB">
        <authorList>
            <consortium name="EnsemblMetazoa"/>
        </authorList>
    </citation>
    <scope>IDENTIFICATION</scope>
    <source>
        <strain evidence="2">05x7-T-G4-1.051#20</strain>
    </source>
</reference>